<reference evidence="1 2" key="1">
    <citation type="submission" date="2011-02" db="EMBL/GenBank/DDBJ databases">
        <title>The Genome Sequence of Sphaeroforma arctica JP610.</title>
        <authorList>
            <consortium name="The Broad Institute Genome Sequencing Platform"/>
            <person name="Russ C."/>
            <person name="Cuomo C."/>
            <person name="Young S.K."/>
            <person name="Zeng Q."/>
            <person name="Gargeya S."/>
            <person name="Alvarado L."/>
            <person name="Berlin A."/>
            <person name="Chapman S.B."/>
            <person name="Chen Z."/>
            <person name="Freedman E."/>
            <person name="Gellesch M."/>
            <person name="Goldberg J."/>
            <person name="Griggs A."/>
            <person name="Gujja S."/>
            <person name="Heilman E."/>
            <person name="Heiman D."/>
            <person name="Howarth C."/>
            <person name="Mehta T."/>
            <person name="Neiman D."/>
            <person name="Pearson M."/>
            <person name="Roberts A."/>
            <person name="Saif S."/>
            <person name="Shea T."/>
            <person name="Shenoy N."/>
            <person name="Sisk P."/>
            <person name="Stolte C."/>
            <person name="Sykes S."/>
            <person name="White J."/>
            <person name="Yandava C."/>
            <person name="Burger G."/>
            <person name="Gray M.W."/>
            <person name="Holland P.W.H."/>
            <person name="King N."/>
            <person name="Lang F.B.F."/>
            <person name="Roger A.J."/>
            <person name="Ruiz-Trillo I."/>
            <person name="Haas B."/>
            <person name="Nusbaum C."/>
            <person name="Birren B."/>
        </authorList>
    </citation>
    <scope>NUCLEOTIDE SEQUENCE [LARGE SCALE GENOMIC DNA]</scope>
    <source>
        <strain evidence="1 2">JP610</strain>
    </source>
</reference>
<accession>A0A0L0G0K3</accession>
<protein>
    <submittedName>
        <fullName evidence="1">Uncharacterized protein</fullName>
    </submittedName>
</protein>
<proteinExistence type="predicted"/>
<organism evidence="1 2">
    <name type="scientific">Sphaeroforma arctica JP610</name>
    <dbReference type="NCBI Taxonomy" id="667725"/>
    <lineage>
        <taxon>Eukaryota</taxon>
        <taxon>Ichthyosporea</taxon>
        <taxon>Ichthyophonida</taxon>
        <taxon>Sphaeroforma</taxon>
    </lineage>
</organism>
<evidence type="ECO:0000313" key="2">
    <source>
        <dbReference type="Proteomes" id="UP000054560"/>
    </source>
</evidence>
<gene>
    <name evidence="1" type="ORF">SARC_05316</name>
</gene>
<dbReference type="GeneID" id="25905820"/>
<dbReference type="Proteomes" id="UP000054560">
    <property type="component" value="Unassembled WGS sequence"/>
</dbReference>
<dbReference type="AlphaFoldDB" id="A0A0L0G0K3"/>
<evidence type="ECO:0000313" key="1">
    <source>
        <dbReference type="EMBL" id="KNC82389.1"/>
    </source>
</evidence>
<dbReference type="EMBL" id="KQ241931">
    <property type="protein sequence ID" value="KNC82389.1"/>
    <property type="molecule type" value="Genomic_DNA"/>
</dbReference>
<keyword evidence="2" id="KW-1185">Reference proteome</keyword>
<name>A0A0L0G0K3_9EUKA</name>
<sequence length="91" mass="10099">MAEMNEAINIKFHDLRVRLGKAKPNTYALPGSLTDRIAHPAATPKGKELAMKLKTPAPRRSICIAEQELATSAVVPLRMKPDPMARKPLKW</sequence>
<dbReference type="RefSeq" id="XP_014156291.1">
    <property type="nucleotide sequence ID" value="XM_014300816.1"/>
</dbReference>